<sequence length="104" mass="11703">MPRLAGEDIDLTYEDRPELLETFADNVQRMSFDGRTLRIEFCVARLDDPIPAKGSKPARRVGKSRPVCRLVLDLDGAVDLFNKINTLQAAMERQGVIQTGRKDT</sequence>
<dbReference type="Proteomes" id="UP001228905">
    <property type="component" value="Unassembled WGS sequence"/>
</dbReference>
<name>A0ABU0IRT8_9CAUL</name>
<protein>
    <submittedName>
        <fullName evidence="1">Uncharacterized protein</fullName>
    </submittedName>
</protein>
<comment type="caution">
    <text evidence="1">The sequence shown here is derived from an EMBL/GenBank/DDBJ whole genome shotgun (WGS) entry which is preliminary data.</text>
</comment>
<dbReference type="EMBL" id="JAUSVS010000004">
    <property type="protein sequence ID" value="MDQ0464723.1"/>
    <property type="molecule type" value="Genomic_DNA"/>
</dbReference>
<gene>
    <name evidence="1" type="ORF">QO010_002507</name>
</gene>
<evidence type="ECO:0000313" key="1">
    <source>
        <dbReference type="EMBL" id="MDQ0464723.1"/>
    </source>
</evidence>
<proteinExistence type="predicted"/>
<organism evidence="1 2">
    <name type="scientific">Caulobacter ginsengisoli</name>
    <dbReference type="NCBI Taxonomy" id="400775"/>
    <lineage>
        <taxon>Bacteria</taxon>
        <taxon>Pseudomonadati</taxon>
        <taxon>Pseudomonadota</taxon>
        <taxon>Alphaproteobacteria</taxon>
        <taxon>Caulobacterales</taxon>
        <taxon>Caulobacteraceae</taxon>
        <taxon>Caulobacter</taxon>
    </lineage>
</organism>
<evidence type="ECO:0000313" key="2">
    <source>
        <dbReference type="Proteomes" id="UP001228905"/>
    </source>
</evidence>
<dbReference type="RefSeq" id="WP_307349589.1">
    <property type="nucleotide sequence ID" value="NZ_JAUSVS010000004.1"/>
</dbReference>
<accession>A0ABU0IRT8</accession>
<keyword evidence="2" id="KW-1185">Reference proteome</keyword>
<reference evidence="1 2" key="1">
    <citation type="submission" date="2023-07" db="EMBL/GenBank/DDBJ databases">
        <title>Genomic Encyclopedia of Type Strains, Phase IV (KMG-IV): sequencing the most valuable type-strain genomes for metagenomic binning, comparative biology and taxonomic classification.</title>
        <authorList>
            <person name="Goeker M."/>
        </authorList>
    </citation>
    <scope>NUCLEOTIDE SEQUENCE [LARGE SCALE GENOMIC DNA]</scope>
    <source>
        <strain evidence="1 2">DSM 18695</strain>
    </source>
</reference>